<reference evidence="4 5" key="1">
    <citation type="submission" date="2019-07" db="EMBL/GenBank/DDBJ databases">
        <title>Genomic Encyclopedia of Type Strains, Phase I: the one thousand microbial genomes (KMG-I) project.</title>
        <authorList>
            <person name="Kyrpides N."/>
        </authorList>
    </citation>
    <scope>NUCLEOTIDE SEQUENCE [LARGE SCALE GENOMIC DNA]</scope>
    <source>
        <strain evidence="4 5">DSM 16647</strain>
    </source>
</reference>
<evidence type="ECO:0000256" key="2">
    <source>
        <dbReference type="SAM" id="Phobius"/>
    </source>
</evidence>
<organism evidence="4 5">
    <name type="scientific">Thermosediminibacter litoriperuensis</name>
    <dbReference type="NCBI Taxonomy" id="291989"/>
    <lineage>
        <taxon>Bacteria</taxon>
        <taxon>Bacillati</taxon>
        <taxon>Bacillota</taxon>
        <taxon>Clostridia</taxon>
        <taxon>Thermosediminibacterales</taxon>
        <taxon>Thermosediminibacteraceae</taxon>
        <taxon>Thermosediminibacter</taxon>
    </lineage>
</organism>
<dbReference type="OrthoDB" id="1724615at2"/>
<name>A0A5S5B047_9FIRM</name>
<keyword evidence="5" id="KW-1185">Reference proteome</keyword>
<evidence type="ECO:0000256" key="1">
    <source>
        <dbReference type="SAM" id="Coils"/>
    </source>
</evidence>
<gene>
    <name evidence="4" type="ORF">LZ11_00089</name>
</gene>
<keyword evidence="1" id="KW-0175">Coiled coil</keyword>
<comment type="caution">
    <text evidence="4">The sequence shown here is derived from an EMBL/GenBank/DDBJ whole genome shotgun (WGS) entry which is preliminary data.</text>
</comment>
<evidence type="ECO:0000313" key="5">
    <source>
        <dbReference type="Proteomes" id="UP000322294"/>
    </source>
</evidence>
<protein>
    <submittedName>
        <fullName evidence="4">MgtE-like protein</fullName>
    </submittedName>
</protein>
<dbReference type="Proteomes" id="UP000322294">
    <property type="component" value="Unassembled WGS sequence"/>
</dbReference>
<dbReference type="EMBL" id="VNHO01000001">
    <property type="protein sequence ID" value="TYP59928.1"/>
    <property type="molecule type" value="Genomic_DNA"/>
</dbReference>
<proteinExistence type="predicted"/>
<feature type="transmembrane region" description="Helical" evidence="2">
    <location>
        <begin position="9"/>
        <end position="31"/>
    </location>
</feature>
<dbReference type="InterPro" id="IPR038076">
    <property type="entry name" value="MgtE_N_sf"/>
</dbReference>
<keyword evidence="2" id="KW-0472">Membrane</keyword>
<dbReference type="SUPFAM" id="SSF158791">
    <property type="entry name" value="MgtE N-terminal domain-like"/>
    <property type="match status" value="1"/>
</dbReference>
<evidence type="ECO:0000259" key="3">
    <source>
        <dbReference type="Pfam" id="PF03448"/>
    </source>
</evidence>
<keyword evidence="2" id="KW-1133">Transmembrane helix</keyword>
<dbReference type="Gene3D" id="1.25.60.10">
    <property type="entry name" value="MgtE N-terminal domain-like"/>
    <property type="match status" value="1"/>
</dbReference>
<accession>A0A5S5B047</accession>
<dbReference type="AlphaFoldDB" id="A0A5S5B047"/>
<evidence type="ECO:0000313" key="4">
    <source>
        <dbReference type="EMBL" id="TYP59928.1"/>
    </source>
</evidence>
<dbReference type="Pfam" id="PF03448">
    <property type="entry name" value="MgtE_N"/>
    <property type="match status" value="1"/>
</dbReference>
<keyword evidence="2" id="KW-0812">Transmembrane</keyword>
<dbReference type="InterPro" id="IPR006668">
    <property type="entry name" value="Mg_transptr_MgtE_intracell_dom"/>
</dbReference>
<feature type="coiled-coil region" evidence="1">
    <location>
        <begin position="59"/>
        <end position="124"/>
    </location>
</feature>
<feature type="domain" description="Magnesium transporter MgtE intracellular" evidence="3">
    <location>
        <begin position="125"/>
        <end position="183"/>
    </location>
</feature>
<sequence length="187" mass="21561">MNMAEKKYTLIGVAIVLFTTLIAGVFFYLWFIKAGKAEPALSNAISKIPFIGARFSSRTAEEKIVLEEIEKERSMLQAEWDKINRQMDEINKKQEELKNKEIELKTKEEELNLAKAKMDESEKNMKNIAQYYELMETGRAARIIESMEDEFVIQIFRNMKKESVAEILANMDPKRAAAITKKLSGLQ</sequence>